<gene>
    <name evidence="2" type="ORF">RJ641_036415</name>
</gene>
<evidence type="ECO:0000313" key="2">
    <source>
        <dbReference type="EMBL" id="KAK6933521.1"/>
    </source>
</evidence>
<dbReference type="PANTHER" id="PTHR46213:SF13">
    <property type="entry name" value="DEMETER-LIKE PROTEIN 2-RELATED"/>
    <property type="match status" value="1"/>
</dbReference>
<reference evidence="2 3" key="1">
    <citation type="submission" date="2023-12" db="EMBL/GenBank/DDBJ databases">
        <title>A high-quality genome assembly for Dillenia turbinata (Dilleniales).</title>
        <authorList>
            <person name="Chanderbali A."/>
        </authorList>
    </citation>
    <scope>NUCLEOTIDE SEQUENCE [LARGE SCALE GENOMIC DNA]</scope>
    <source>
        <strain evidence="2">LSX21</strain>
        <tissue evidence="2">Leaf</tissue>
    </source>
</reference>
<feature type="compositionally biased region" description="Polar residues" evidence="1">
    <location>
        <begin position="504"/>
        <end position="525"/>
    </location>
</feature>
<proteinExistence type="predicted"/>
<dbReference type="GO" id="GO:0141166">
    <property type="term" value="P:chromosomal 5-methylcytosine DNA demethylation pathway"/>
    <property type="evidence" value="ECO:0007669"/>
    <property type="project" value="InterPro"/>
</dbReference>
<comment type="caution">
    <text evidence="2">The sequence shown here is derived from an EMBL/GenBank/DDBJ whole genome shotgun (WGS) entry which is preliminary data.</text>
</comment>
<feature type="region of interest" description="Disordered" evidence="1">
    <location>
        <begin position="450"/>
        <end position="469"/>
    </location>
</feature>
<dbReference type="Proteomes" id="UP001370490">
    <property type="component" value="Unassembled WGS sequence"/>
</dbReference>
<dbReference type="PANTHER" id="PTHR46213">
    <property type="entry name" value="TRANSCRIPTIONAL ACTIVATOR DEMETER"/>
    <property type="match status" value="1"/>
</dbReference>
<sequence>MNFGRGFMIPPDKEPPTKVPWNPLIPDKPIPTRFHPNAVDNPALHQRSGNWQELVRSSGGFSQEMPSCRGEAENVDLIRSSSLYGSFQDPNVIATNNPRGLSLGHNLLFGTHQEFGMDGAAWNNHHLTDLLSTMNAAASLSPGNGLATNINSYLVNRPQVLDFYSQLQTPKNFSNPHMAMLMDANQNCLNLQNQNPPFSVSTPQNGFPVSYKCNYNLNSPPPPEEVATSGVHSSSFAPTPDQAKLEFNHNGMLLNLSAEESSSHDKEKQENNINVVVSTREADAERNCSKYSQHLVESTPAALSTIPNKNNSNKVSHLGIDLNETPLEKPHKTRKHRPKVVVEGKPKRTLKRATPEKPKEKPSGKRKYVRRKGVNASTPQPEEVTRENVTSTPKYKTKPCKRALNFDLEGRTKDENKEEIDSQQKMQQPGEMPAFNLNAFCQERVLVPGSQSIPRTNSSVQIEQQNREQADIQQSEINLVLDHTMSQMLSGHMPLPKKNAPDAHSTTNKGQNMENSSASIQNTSTRNRNNSQDDRRNVYIMSDQQSLNEGIGQAVLQVINHQNLERAELEVWNNHQSFLKNLTNSYIATGIKRVSSHTTEQTHPQMVNLMEPLPFKAANNDDDSSHLRMALENQKETKTSIWTWFGPIYKATFKS</sequence>
<protein>
    <submittedName>
        <fullName evidence="2">Uncharacterized protein</fullName>
    </submittedName>
</protein>
<dbReference type="EMBL" id="JBAMMX010000009">
    <property type="protein sequence ID" value="KAK6933521.1"/>
    <property type="molecule type" value="Genomic_DNA"/>
</dbReference>
<evidence type="ECO:0000256" key="1">
    <source>
        <dbReference type="SAM" id="MobiDB-lite"/>
    </source>
</evidence>
<accession>A0AAN8VPQ2</accession>
<feature type="region of interest" description="Disordered" evidence="1">
    <location>
        <begin position="323"/>
        <end position="429"/>
    </location>
</feature>
<name>A0AAN8VPQ2_9MAGN</name>
<feature type="compositionally biased region" description="Basic and acidic residues" evidence="1">
    <location>
        <begin position="353"/>
        <end position="363"/>
    </location>
</feature>
<organism evidence="2 3">
    <name type="scientific">Dillenia turbinata</name>
    <dbReference type="NCBI Taxonomy" id="194707"/>
    <lineage>
        <taxon>Eukaryota</taxon>
        <taxon>Viridiplantae</taxon>
        <taxon>Streptophyta</taxon>
        <taxon>Embryophyta</taxon>
        <taxon>Tracheophyta</taxon>
        <taxon>Spermatophyta</taxon>
        <taxon>Magnoliopsida</taxon>
        <taxon>eudicotyledons</taxon>
        <taxon>Gunneridae</taxon>
        <taxon>Pentapetalae</taxon>
        <taxon>Dilleniales</taxon>
        <taxon>Dilleniaceae</taxon>
        <taxon>Dillenia</taxon>
    </lineage>
</organism>
<feature type="region of interest" description="Disordered" evidence="1">
    <location>
        <begin position="1"/>
        <end position="22"/>
    </location>
</feature>
<feature type="region of interest" description="Disordered" evidence="1">
    <location>
        <begin position="489"/>
        <end position="536"/>
    </location>
</feature>
<feature type="compositionally biased region" description="Polar residues" evidence="1">
    <location>
        <begin position="450"/>
        <end position="464"/>
    </location>
</feature>
<feature type="compositionally biased region" description="Basic and acidic residues" evidence="1">
    <location>
        <begin position="408"/>
        <end position="422"/>
    </location>
</feature>
<dbReference type="InterPro" id="IPR044811">
    <property type="entry name" value="DME/ROS1"/>
</dbReference>
<feature type="compositionally biased region" description="Basic residues" evidence="1">
    <location>
        <begin position="364"/>
        <end position="373"/>
    </location>
</feature>
<dbReference type="GO" id="GO:0035514">
    <property type="term" value="F:DNA demethylase activity"/>
    <property type="evidence" value="ECO:0007669"/>
    <property type="project" value="InterPro"/>
</dbReference>
<evidence type="ECO:0000313" key="3">
    <source>
        <dbReference type="Proteomes" id="UP001370490"/>
    </source>
</evidence>
<dbReference type="GO" id="GO:0019104">
    <property type="term" value="F:DNA N-glycosylase activity"/>
    <property type="evidence" value="ECO:0007669"/>
    <property type="project" value="InterPro"/>
</dbReference>
<keyword evidence="3" id="KW-1185">Reference proteome</keyword>
<dbReference type="AlphaFoldDB" id="A0AAN8VPQ2"/>